<proteinExistence type="predicted"/>
<evidence type="ECO:0000313" key="2">
    <source>
        <dbReference type="Proteomes" id="UP000602510"/>
    </source>
</evidence>
<dbReference type="EMBL" id="WSZM01000582">
    <property type="protein sequence ID" value="KAF4031412.1"/>
    <property type="molecule type" value="Genomic_DNA"/>
</dbReference>
<dbReference type="AlphaFoldDB" id="A0A833SA37"/>
<accession>A0A833SA37</accession>
<dbReference type="Proteomes" id="UP000602510">
    <property type="component" value="Unassembled WGS sequence"/>
</dbReference>
<comment type="caution">
    <text evidence="1">The sequence shown here is derived from an EMBL/GenBank/DDBJ whole genome shotgun (WGS) entry which is preliminary data.</text>
</comment>
<gene>
    <name evidence="1" type="ORF">GN244_ATG16720</name>
</gene>
<organism evidence="1 2">
    <name type="scientific">Phytophthora infestans</name>
    <name type="common">Potato late blight agent</name>
    <name type="synonym">Botrytis infestans</name>
    <dbReference type="NCBI Taxonomy" id="4787"/>
    <lineage>
        <taxon>Eukaryota</taxon>
        <taxon>Sar</taxon>
        <taxon>Stramenopiles</taxon>
        <taxon>Oomycota</taxon>
        <taxon>Peronosporomycetes</taxon>
        <taxon>Peronosporales</taxon>
        <taxon>Peronosporaceae</taxon>
        <taxon>Phytophthora</taxon>
    </lineage>
</organism>
<name>A0A833SA37_PHYIN</name>
<reference evidence="1" key="1">
    <citation type="submission" date="2020-04" db="EMBL/GenBank/DDBJ databases">
        <title>Hybrid Assembly of Korean Phytophthora infestans isolates.</title>
        <authorList>
            <person name="Prokchorchik M."/>
            <person name="Lee Y."/>
            <person name="Seo J."/>
            <person name="Cho J.-H."/>
            <person name="Park Y.-E."/>
            <person name="Jang D.-C."/>
            <person name="Im J.-S."/>
            <person name="Choi J.-G."/>
            <person name="Park H.-J."/>
            <person name="Lee G.-B."/>
            <person name="Lee Y.-G."/>
            <person name="Hong S.-Y."/>
            <person name="Cho K."/>
            <person name="Sohn K.H."/>
        </authorList>
    </citation>
    <scope>NUCLEOTIDE SEQUENCE</scope>
    <source>
        <strain evidence="1">KR_1_A1</strain>
    </source>
</reference>
<evidence type="ECO:0000313" key="1">
    <source>
        <dbReference type="EMBL" id="KAF4031412.1"/>
    </source>
</evidence>
<protein>
    <submittedName>
        <fullName evidence="1">Uncharacterized protein</fullName>
    </submittedName>
</protein>
<keyword evidence="2" id="KW-1185">Reference proteome</keyword>
<sequence length="74" mass="7495">MTPPNVCGACCSDCTKGFAGGGGAGVSVSAFFGLGASGTTRRASLFLMRMGLARLIVEKLRVTAGVRAELLAQE</sequence>